<keyword evidence="1 2" id="KW-0378">Hydrolase</keyword>
<dbReference type="InterPro" id="IPR020456">
    <property type="entry name" value="Acylphosphatase"/>
</dbReference>
<organism evidence="5 6">
    <name type="scientific">Neolentinus lepideus HHB14362 ss-1</name>
    <dbReference type="NCBI Taxonomy" id="1314782"/>
    <lineage>
        <taxon>Eukaryota</taxon>
        <taxon>Fungi</taxon>
        <taxon>Dikarya</taxon>
        <taxon>Basidiomycota</taxon>
        <taxon>Agaricomycotina</taxon>
        <taxon>Agaricomycetes</taxon>
        <taxon>Gloeophyllales</taxon>
        <taxon>Gloeophyllaceae</taxon>
        <taxon>Neolentinus</taxon>
    </lineage>
</organism>
<sequence length="90" mass="10207">VRGRVQGVNFRHWTTTEARSLNLTGWVRNTPEGHVDGVALGAENDIAKFKKKLHQGPSIAQVTAVEIQKEETVEKPEDINWELTNFSIRR</sequence>
<evidence type="ECO:0000313" key="5">
    <source>
        <dbReference type="EMBL" id="KZT29115.1"/>
    </source>
</evidence>
<dbReference type="SUPFAM" id="SSF54975">
    <property type="entry name" value="Acylphosphatase/BLUF domain-like"/>
    <property type="match status" value="1"/>
</dbReference>
<dbReference type="STRING" id="1314782.A0A165V3R0"/>
<dbReference type="InParanoid" id="A0A165V3R0"/>
<feature type="non-terminal residue" evidence="5">
    <location>
        <position position="1"/>
    </location>
</feature>
<feature type="domain" description="Acylphosphatase-like" evidence="4">
    <location>
        <begin position="1"/>
        <end position="90"/>
    </location>
</feature>
<dbReference type="AlphaFoldDB" id="A0A165V3R0"/>
<comment type="similarity">
    <text evidence="3">Belongs to the acylphosphatase family.</text>
</comment>
<evidence type="ECO:0000256" key="2">
    <source>
        <dbReference type="RuleBase" id="RU000553"/>
    </source>
</evidence>
<feature type="active site" evidence="1">
    <location>
        <position position="29"/>
    </location>
</feature>
<dbReference type="Gene3D" id="3.30.70.100">
    <property type="match status" value="1"/>
</dbReference>
<keyword evidence="6" id="KW-1185">Reference proteome</keyword>
<name>A0A165V3R0_9AGAM</name>
<evidence type="ECO:0000256" key="1">
    <source>
        <dbReference type="PROSITE-ProRule" id="PRU00520"/>
    </source>
</evidence>
<dbReference type="PROSITE" id="PS51160">
    <property type="entry name" value="ACYLPHOSPHATASE_3"/>
    <property type="match status" value="1"/>
</dbReference>
<proteinExistence type="inferred from homology"/>
<dbReference type="InterPro" id="IPR001792">
    <property type="entry name" value="Acylphosphatase-like_dom"/>
</dbReference>
<dbReference type="PANTHER" id="PTHR47268">
    <property type="entry name" value="ACYLPHOSPHATASE"/>
    <property type="match status" value="1"/>
</dbReference>
<reference evidence="5 6" key="1">
    <citation type="journal article" date="2016" name="Mol. Biol. Evol.">
        <title>Comparative Genomics of Early-Diverging Mushroom-Forming Fungi Provides Insights into the Origins of Lignocellulose Decay Capabilities.</title>
        <authorList>
            <person name="Nagy L.G."/>
            <person name="Riley R."/>
            <person name="Tritt A."/>
            <person name="Adam C."/>
            <person name="Daum C."/>
            <person name="Floudas D."/>
            <person name="Sun H."/>
            <person name="Yadav J.S."/>
            <person name="Pangilinan J."/>
            <person name="Larsson K.H."/>
            <person name="Matsuura K."/>
            <person name="Barry K."/>
            <person name="Labutti K."/>
            <person name="Kuo R."/>
            <person name="Ohm R.A."/>
            <person name="Bhattacharya S.S."/>
            <person name="Shirouzu T."/>
            <person name="Yoshinaga Y."/>
            <person name="Martin F.M."/>
            <person name="Grigoriev I.V."/>
            <person name="Hibbett D.S."/>
        </authorList>
    </citation>
    <scope>NUCLEOTIDE SEQUENCE [LARGE SCALE GENOMIC DNA]</scope>
    <source>
        <strain evidence="5 6">HHB14362 ss-1</strain>
    </source>
</reference>
<evidence type="ECO:0000256" key="3">
    <source>
        <dbReference type="RuleBase" id="RU004168"/>
    </source>
</evidence>
<dbReference type="GO" id="GO:0003998">
    <property type="term" value="F:acylphosphatase activity"/>
    <property type="evidence" value="ECO:0007669"/>
    <property type="project" value="UniProtKB-EC"/>
</dbReference>
<protein>
    <recommendedName>
        <fullName evidence="1 2">Acylphosphatase</fullName>
        <ecNumber evidence="1 2">3.6.1.7</ecNumber>
    </recommendedName>
</protein>
<accession>A0A165V3R0</accession>
<dbReference type="PANTHER" id="PTHR47268:SF4">
    <property type="entry name" value="ACYLPHOSPHATASE"/>
    <property type="match status" value="1"/>
</dbReference>
<dbReference type="InterPro" id="IPR017968">
    <property type="entry name" value="Acylphosphatase_CS"/>
</dbReference>
<dbReference type="EMBL" id="KV425555">
    <property type="protein sequence ID" value="KZT29115.1"/>
    <property type="molecule type" value="Genomic_DNA"/>
</dbReference>
<evidence type="ECO:0000259" key="4">
    <source>
        <dbReference type="PROSITE" id="PS51160"/>
    </source>
</evidence>
<comment type="catalytic activity">
    <reaction evidence="1 2">
        <text>an acyl phosphate + H2O = a carboxylate + phosphate + H(+)</text>
        <dbReference type="Rhea" id="RHEA:14965"/>
        <dbReference type="ChEBI" id="CHEBI:15377"/>
        <dbReference type="ChEBI" id="CHEBI:15378"/>
        <dbReference type="ChEBI" id="CHEBI:29067"/>
        <dbReference type="ChEBI" id="CHEBI:43474"/>
        <dbReference type="ChEBI" id="CHEBI:59918"/>
        <dbReference type="EC" id="3.6.1.7"/>
    </reaction>
</comment>
<dbReference type="PROSITE" id="PS00150">
    <property type="entry name" value="ACYLPHOSPHATASE_1"/>
    <property type="match status" value="1"/>
</dbReference>
<dbReference type="Proteomes" id="UP000076761">
    <property type="component" value="Unassembled WGS sequence"/>
</dbReference>
<evidence type="ECO:0000313" key="6">
    <source>
        <dbReference type="Proteomes" id="UP000076761"/>
    </source>
</evidence>
<dbReference type="InterPro" id="IPR036046">
    <property type="entry name" value="Acylphosphatase-like_dom_sf"/>
</dbReference>
<gene>
    <name evidence="5" type="ORF">NEOLEDRAFT_1057108</name>
</gene>
<dbReference type="EC" id="3.6.1.7" evidence="1 2"/>
<feature type="active site" evidence="1">
    <location>
        <position position="11"/>
    </location>
</feature>
<dbReference type="OrthoDB" id="7961613at2759"/>
<dbReference type="Pfam" id="PF00708">
    <property type="entry name" value="Acylphosphatase"/>
    <property type="match status" value="1"/>
</dbReference>
<dbReference type="PROSITE" id="PS00151">
    <property type="entry name" value="ACYLPHOSPHATASE_2"/>
    <property type="match status" value="1"/>
</dbReference>